<organism evidence="2 3">
    <name type="scientific">Hyaloscypha variabilis (strain UAMH 11265 / GT02V1 / F)</name>
    <name type="common">Meliniomyces variabilis</name>
    <dbReference type="NCBI Taxonomy" id="1149755"/>
    <lineage>
        <taxon>Eukaryota</taxon>
        <taxon>Fungi</taxon>
        <taxon>Dikarya</taxon>
        <taxon>Ascomycota</taxon>
        <taxon>Pezizomycotina</taxon>
        <taxon>Leotiomycetes</taxon>
        <taxon>Helotiales</taxon>
        <taxon>Hyaloscyphaceae</taxon>
        <taxon>Hyaloscypha</taxon>
        <taxon>Hyaloscypha variabilis</taxon>
    </lineage>
</organism>
<gene>
    <name evidence="2" type="ORF">L207DRAFT_387276</name>
</gene>
<dbReference type="InterPro" id="IPR055509">
    <property type="entry name" value="DUF7082"/>
</dbReference>
<feature type="non-terminal residue" evidence="2">
    <location>
        <position position="86"/>
    </location>
</feature>
<dbReference type="Pfam" id="PF23305">
    <property type="entry name" value="DUF7082"/>
    <property type="match status" value="1"/>
</dbReference>
<sequence>WTEAEFEARRRLVHFKRELSGDTIFATCAQVTADTQLPYSVCISCIYWEEEQACFVTSVDIIYLLEQLFDTRFTVEVKQWIRTMLE</sequence>
<proteinExistence type="predicted"/>
<evidence type="ECO:0000259" key="1">
    <source>
        <dbReference type="Pfam" id="PF23305"/>
    </source>
</evidence>
<reference evidence="2 3" key="1">
    <citation type="submission" date="2016-04" db="EMBL/GenBank/DDBJ databases">
        <title>A degradative enzymes factory behind the ericoid mycorrhizal symbiosis.</title>
        <authorList>
            <consortium name="DOE Joint Genome Institute"/>
            <person name="Martino E."/>
            <person name="Morin E."/>
            <person name="Grelet G."/>
            <person name="Kuo A."/>
            <person name="Kohler A."/>
            <person name="Daghino S."/>
            <person name="Barry K."/>
            <person name="Choi C."/>
            <person name="Cichocki N."/>
            <person name="Clum A."/>
            <person name="Copeland A."/>
            <person name="Hainaut M."/>
            <person name="Haridas S."/>
            <person name="Labutti K."/>
            <person name="Lindquist E."/>
            <person name="Lipzen A."/>
            <person name="Khouja H.-R."/>
            <person name="Murat C."/>
            <person name="Ohm R."/>
            <person name="Olson A."/>
            <person name="Spatafora J."/>
            <person name="Veneault-Fourrey C."/>
            <person name="Henrissat B."/>
            <person name="Grigoriev I."/>
            <person name="Martin F."/>
            <person name="Perotto S."/>
        </authorList>
    </citation>
    <scope>NUCLEOTIDE SEQUENCE [LARGE SCALE GENOMIC DNA]</scope>
    <source>
        <strain evidence="2 3">F</strain>
    </source>
</reference>
<accession>A0A2J6QYZ8</accession>
<evidence type="ECO:0000313" key="3">
    <source>
        <dbReference type="Proteomes" id="UP000235786"/>
    </source>
</evidence>
<keyword evidence="3" id="KW-1185">Reference proteome</keyword>
<dbReference type="STRING" id="1149755.A0A2J6QYZ8"/>
<evidence type="ECO:0000313" key="2">
    <source>
        <dbReference type="EMBL" id="PMD31497.1"/>
    </source>
</evidence>
<dbReference type="Proteomes" id="UP000235786">
    <property type="component" value="Unassembled WGS sequence"/>
</dbReference>
<dbReference type="GO" id="GO:0005634">
    <property type="term" value="C:nucleus"/>
    <property type="evidence" value="ECO:0007669"/>
    <property type="project" value="TreeGrafter"/>
</dbReference>
<dbReference type="PANTHER" id="PTHR39463:SF1">
    <property type="entry name" value="MEDUSA"/>
    <property type="match status" value="1"/>
</dbReference>
<dbReference type="EMBL" id="KZ613962">
    <property type="protein sequence ID" value="PMD31497.1"/>
    <property type="molecule type" value="Genomic_DNA"/>
</dbReference>
<feature type="domain" description="DUF7082" evidence="1">
    <location>
        <begin position="1"/>
        <end position="86"/>
    </location>
</feature>
<name>A0A2J6QYZ8_HYAVF</name>
<dbReference type="AlphaFoldDB" id="A0A2J6QYZ8"/>
<dbReference type="OrthoDB" id="1751210at2759"/>
<protein>
    <recommendedName>
        <fullName evidence="1">DUF7082 domain-containing protein</fullName>
    </recommendedName>
</protein>
<dbReference type="PANTHER" id="PTHR39463">
    <property type="entry name" value="MEDUSA"/>
    <property type="match status" value="1"/>
</dbReference>
<feature type="non-terminal residue" evidence="2">
    <location>
        <position position="1"/>
    </location>
</feature>